<keyword evidence="2" id="KW-0808">Transferase</keyword>
<feature type="domain" description="LRAT" evidence="5">
    <location>
        <begin position="6"/>
        <end position="122"/>
    </location>
</feature>
<proteinExistence type="inferred from homology"/>
<dbReference type="GO" id="GO:0005737">
    <property type="term" value="C:cytoplasm"/>
    <property type="evidence" value="ECO:0007669"/>
    <property type="project" value="TreeGrafter"/>
</dbReference>
<accession>A0A7L1E026</accession>
<dbReference type="InterPro" id="IPR051496">
    <property type="entry name" value="H-rev107_PLA/AT"/>
</dbReference>
<evidence type="ECO:0000313" key="7">
    <source>
        <dbReference type="Proteomes" id="UP000565754"/>
    </source>
</evidence>
<evidence type="ECO:0000256" key="3">
    <source>
        <dbReference type="ARBA" id="ARBA00022801"/>
    </source>
</evidence>
<comment type="similarity">
    <text evidence="1">Belongs to the H-rev107 family.</text>
</comment>
<evidence type="ECO:0000256" key="1">
    <source>
        <dbReference type="ARBA" id="ARBA00007824"/>
    </source>
</evidence>
<feature type="non-terminal residue" evidence="6">
    <location>
        <position position="124"/>
    </location>
</feature>
<sequence length="124" mass="14340">PIPGDLIEIDRPLYQHWALYVGNGYVIHVTPVGENSPPASAGTMTLLIKRAKVKKELLEDAAGKDKWRINNKYDHYRKPFPVEEIIRRAERKIGKVVLYRLFYKNCEHFVTELRYGEGVSEQVS</sequence>
<keyword evidence="4" id="KW-0443">Lipid metabolism</keyword>
<feature type="non-terminal residue" evidence="6">
    <location>
        <position position="1"/>
    </location>
</feature>
<dbReference type="Gene3D" id="3.90.1720.10">
    <property type="entry name" value="endopeptidase domain like (from Nostoc punctiforme)"/>
    <property type="match status" value="1"/>
</dbReference>
<dbReference type="PROSITE" id="PS51934">
    <property type="entry name" value="LRAT"/>
    <property type="match status" value="1"/>
</dbReference>
<name>A0A7L1E026_OENON</name>
<dbReference type="GO" id="GO:0004623">
    <property type="term" value="F:phospholipase A2 activity"/>
    <property type="evidence" value="ECO:0007669"/>
    <property type="project" value="TreeGrafter"/>
</dbReference>
<evidence type="ECO:0000259" key="5">
    <source>
        <dbReference type="PROSITE" id="PS51934"/>
    </source>
</evidence>
<protein>
    <submittedName>
        <fullName evidence="6">PA216 protein</fullName>
    </submittedName>
</protein>
<reference evidence="6 7" key="1">
    <citation type="submission" date="2019-09" db="EMBL/GenBank/DDBJ databases">
        <title>Bird 10,000 Genomes (B10K) Project - Family phase.</title>
        <authorList>
            <person name="Zhang G."/>
        </authorList>
    </citation>
    <scope>NUCLEOTIDE SEQUENCE [LARGE SCALE GENOMIC DNA]</scope>
    <source>
        <strain evidence="6">B10K-DU-001-74</strain>
        <tissue evidence="6">Muscle</tissue>
    </source>
</reference>
<dbReference type="GO" id="GO:0016410">
    <property type="term" value="F:N-acyltransferase activity"/>
    <property type="evidence" value="ECO:0007669"/>
    <property type="project" value="TreeGrafter"/>
</dbReference>
<dbReference type="GO" id="GO:0008970">
    <property type="term" value="F:phospholipase A1 activity"/>
    <property type="evidence" value="ECO:0007669"/>
    <property type="project" value="TreeGrafter"/>
</dbReference>
<dbReference type="GO" id="GO:0070292">
    <property type="term" value="P:N-acylphosphatidylethanolamine metabolic process"/>
    <property type="evidence" value="ECO:0007669"/>
    <property type="project" value="TreeGrafter"/>
</dbReference>
<keyword evidence="7" id="KW-1185">Reference proteome</keyword>
<comment type="caution">
    <text evidence="6">The sequence shown here is derived from an EMBL/GenBank/DDBJ whole genome shotgun (WGS) entry which is preliminary data.</text>
</comment>
<dbReference type="InterPro" id="IPR007053">
    <property type="entry name" value="LRAT_dom"/>
</dbReference>
<organism evidence="6 7">
    <name type="scientific">Oenanthe oenanthe</name>
    <name type="common">Northern wheatear</name>
    <dbReference type="NCBI Taxonomy" id="279966"/>
    <lineage>
        <taxon>Eukaryota</taxon>
        <taxon>Metazoa</taxon>
        <taxon>Chordata</taxon>
        <taxon>Craniata</taxon>
        <taxon>Vertebrata</taxon>
        <taxon>Euteleostomi</taxon>
        <taxon>Archelosauria</taxon>
        <taxon>Archosauria</taxon>
        <taxon>Dinosauria</taxon>
        <taxon>Saurischia</taxon>
        <taxon>Theropoda</taxon>
        <taxon>Coelurosauria</taxon>
        <taxon>Aves</taxon>
        <taxon>Neognathae</taxon>
        <taxon>Neoaves</taxon>
        <taxon>Telluraves</taxon>
        <taxon>Australaves</taxon>
        <taxon>Passeriformes</taxon>
        <taxon>Muscicapidae</taxon>
        <taxon>Oenanthe</taxon>
    </lineage>
</organism>
<dbReference type="EMBL" id="VXBF01003824">
    <property type="protein sequence ID" value="NXM82394.1"/>
    <property type="molecule type" value="Genomic_DNA"/>
</dbReference>
<dbReference type="AlphaFoldDB" id="A0A7L1E026"/>
<keyword evidence="3" id="KW-0378">Hydrolase</keyword>
<gene>
    <name evidence="6" type="primary">Pla2g16_0</name>
    <name evidence="6" type="ORF">OENOEN_R14361</name>
</gene>
<evidence type="ECO:0000313" key="6">
    <source>
        <dbReference type="EMBL" id="NXM82394.1"/>
    </source>
</evidence>
<dbReference type="PANTHER" id="PTHR13943:SF37">
    <property type="entry name" value="PHOSPHOLIPASE A AND ACYLTRANSFERASE 1"/>
    <property type="match status" value="1"/>
</dbReference>
<evidence type="ECO:0000256" key="2">
    <source>
        <dbReference type="ARBA" id="ARBA00022679"/>
    </source>
</evidence>
<dbReference type="PANTHER" id="PTHR13943">
    <property type="entry name" value="HRAS-LIKE SUPPRESSOR - RELATED"/>
    <property type="match status" value="1"/>
</dbReference>
<evidence type="ECO:0000256" key="4">
    <source>
        <dbReference type="ARBA" id="ARBA00023098"/>
    </source>
</evidence>
<dbReference type="Proteomes" id="UP000565754">
    <property type="component" value="Unassembled WGS sequence"/>
</dbReference>
<dbReference type="Pfam" id="PF04970">
    <property type="entry name" value="LRAT"/>
    <property type="match status" value="1"/>
</dbReference>